<dbReference type="PANTHER" id="PTHR32432">
    <property type="entry name" value="CELL DIVISION PROTEIN FTSA-RELATED"/>
    <property type="match status" value="1"/>
</dbReference>
<proteinExistence type="predicted"/>
<gene>
    <name evidence="2" type="ordered locus">Gura_1925</name>
</gene>
<dbReference type="PANTHER" id="PTHR32432:SF3">
    <property type="entry name" value="ETHANOLAMINE UTILIZATION PROTEIN EUTJ"/>
    <property type="match status" value="1"/>
</dbReference>
<organism evidence="2 3">
    <name type="scientific">Geotalea uraniireducens (strain Rf4)</name>
    <name type="common">Geobacter uraniireducens</name>
    <dbReference type="NCBI Taxonomy" id="351605"/>
    <lineage>
        <taxon>Bacteria</taxon>
        <taxon>Pseudomonadati</taxon>
        <taxon>Thermodesulfobacteriota</taxon>
        <taxon>Desulfuromonadia</taxon>
        <taxon>Geobacterales</taxon>
        <taxon>Geobacteraceae</taxon>
        <taxon>Geotalea</taxon>
    </lineage>
</organism>
<dbReference type="InterPro" id="IPR050696">
    <property type="entry name" value="FtsA/MreB"/>
</dbReference>
<dbReference type="Gene3D" id="3.30.420.40">
    <property type="match status" value="2"/>
</dbReference>
<reference evidence="2 3" key="1">
    <citation type="submission" date="2007-05" db="EMBL/GenBank/DDBJ databases">
        <title>Complete sequence of Geobacter uraniireducens Rf4.</title>
        <authorList>
            <consortium name="US DOE Joint Genome Institute"/>
            <person name="Copeland A."/>
            <person name="Lucas S."/>
            <person name="Lapidus A."/>
            <person name="Barry K."/>
            <person name="Detter J.C."/>
            <person name="Glavina del Rio T."/>
            <person name="Hammon N."/>
            <person name="Israni S."/>
            <person name="Dalin E."/>
            <person name="Tice H."/>
            <person name="Pitluck S."/>
            <person name="Chertkov O."/>
            <person name="Brettin T."/>
            <person name="Bruce D."/>
            <person name="Han C."/>
            <person name="Schmutz J."/>
            <person name="Larimer F."/>
            <person name="Land M."/>
            <person name="Hauser L."/>
            <person name="Kyrpides N."/>
            <person name="Mikhailova N."/>
            <person name="Shelobolina E."/>
            <person name="Aklujkar M."/>
            <person name="Lovley D."/>
            <person name="Richardson P."/>
        </authorList>
    </citation>
    <scope>NUCLEOTIDE SEQUENCE [LARGE SCALE GENOMIC DNA]</scope>
    <source>
        <strain evidence="2 3">Rf4</strain>
    </source>
</reference>
<dbReference type="Proteomes" id="UP000006695">
    <property type="component" value="Chromosome"/>
</dbReference>
<evidence type="ECO:0000256" key="1">
    <source>
        <dbReference type="SAM" id="Phobius"/>
    </source>
</evidence>
<accession>A5GFB0</accession>
<keyword evidence="1" id="KW-1133">Transmembrane helix</keyword>
<keyword evidence="3" id="KW-1185">Reference proteome</keyword>
<feature type="transmembrane region" description="Helical" evidence="1">
    <location>
        <begin position="187"/>
        <end position="210"/>
    </location>
</feature>
<dbReference type="Pfam" id="PF11104">
    <property type="entry name" value="PilM_2"/>
    <property type="match status" value="1"/>
</dbReference>
<dbReference type="KEGG" id="gur:Gura_1925"/>
<dbReference type="STRING" id="351605.Gura_1925"/>
<sequence length="308" mass="34250">MLFPKKALGVEICSEGVKMALVEGRQNALRLDAYTASSLPADTIKFALREQNVLNPSVFVNIIRETYLRLLTKTKHVSVSLPDTTGRVILLDLETRFKSRDEGADIIRWKLKKSFPFNISDAHLDYQLLEEKDSGEISLLVSIIARQVVNQYEDLFVEAGLEPNCIDFTTFNLYRLFSGRLSISENAAFMTFYGGMVTILVFYAGVLSFYRSKEIPGGTLEINRAYREINSSLLVYQDMHPSHTINEVFCVATGDDAEAFRAIVGEATGLEPILLDVNRVVSAKSGLTVDRVTLHSLTAALGAAVRNL</sequence>
<dbReference type="EMBL" id="CP000698">
    <property type="protein sequence ID" value="ABQ26115.1"/>
    <property type="molecule type" value="Genomic_DNA"/>
</dbReference>
<keyword evidence="1" id="KW-0472">Membrane</keyword>
<dbReference type="OrthoDB" id="5405299at2"/>
<name>A5GFB0_GEOUR</name>
<keyword evidence="1" id="KW-0812">Transmembrane</keyword>
<dbReference type="RefSeq" id="WP_011938818.1">
    <property type="nucleotide sequence ID" value="NC_009483.1"/>
</dbReference>
<evidence type="ECO:0000313" key="2">
    <source>
        <dbReference type="EMBL" id="ABQ26115.1"/>
    </source>
</evidence>
<evidence type="ECO:0000313" key="3">
    <source>
        <dbReference type="Proteomes" id="UP000006695"/>
    </source>
</evidence>
<dbReference type="InterPro" id="IPR043129">
    <property type="entry name" value="ATPase_NBD"/>
</dbReference>
<dbReference type="HOGENOM" id="CLU_905400_0_0_7"/>
<dbReference type="Gene3D" id="3.30.1490.300">
    <property type="match status" value="1"/>
</dbReference>
<protein>
    <submittedName>
        <fullName evidence="2">Tfp pilus assembly protein ATPase PilM-like protein</fullName>
    </submittedName>
</protein>
<dbReference type="AlphaFoldDB" id="A5GFB0"/>
<dbReference type="SUPFAM" id="SSF53067">
    <property type="entry name" value="Actin-like ATPase domain"/>
    <property type="match status" value="1"/>
</dbReference>
<dbReference type="InterPro" id="IPR005883">
    <property type="entry name" value="PilM"/>
</dbReference>